<evidence type="ECO:0000256" key="6">
    <source>
        <dbReference type="ARBA" id="ARBA00022485"/>
    </source>
</evidence>
<dbReference type="Gene3D" id="3.40.50.970">
    <property type="match status" value="2"/>
</dbReference>
<evidence type="ECO:0000256" key="3">
    <source>
        <dbReference type="ARBA" id="ARBA00012812"/>
    </source>
</evidence>
<dbReference type="GO" id="GO:0046872">
    <property type="term" value="F:metal ion binding"/>
    <property type="evidence" value="ECO:0007669"/>
    <property type="project" value="UniProtKB-UniRule"/>
</dbReference>
<evidence type="ECO:0000256" key="7">
    <source>
        <dbReference type="ARBA" id="ARBA00022723"/>
    </source>
</evidence>
<dbReference type="Gene3D" id="3.30.70.20">
    <property type="match status" value="1"/>
</dbReference>
<dbReference type="PANTHER" id="PTHR43710:SF7">
    <property type="entry name" value="INDOLEPYRUVATE OXIDOREDUCTASE SUBUNIT IORA"/>
    <property type="match status" value="1"/>
</dbReference>
<keyword evidence="11 14" id="KW-0411">Iron-sulfur</keyword>
<evidence type="ECO:0000256" key="10">
    <source>
        <dbReference type="ARBA" id="ARBA00023004"/>
    </source>
</evidence>
<proteinExistence type="predicted"/>
<evidence type="ECO:0000313" key="17">
    <source>
        <dbReference type="Proteomes" id="UP000297597"/>
    </source>
</evidence>
<dbReference type="OrthoDB" id="9804603at2"/>
<dbReference type="Proteomes" id="UP000297597">
    <property type="component" value="Unassembled WGS sequence"/>
</dbReference>
<evidence type="ECO:0000256" key="14">
    <source>
        <dbReference type="PIRNR" id="PIRNR006439"/>
    </source>
</evidence>
<keyword evidence="6 14" id="KW-0004">4Fe-4S</keyword>
<evidence type="ECO:0000256" key="13">
    <source>
        <dbReference type="ARBA" id="ARBA00048332"/>
    </source>
</evidence>
<dbReference type="SUPFAM" id="SSF54862">
    <property type="entry name" value="4Fe-4S ferredoxins"/>
    <property type="match status" value="1"/>
</dbReference>
<comment type="function">
    <text evidence="1 14">Catalyzes the ferredoxin-dependent oxidative decarboxylation of arylpyruvates.</text>
</comment>
<dbReference type="Pfam" id="PF02775">
    <property type="entry name" value="TPP_enzyme_C"/>
    <property type="match status" value="1"/>
</dbReference>
<evidence type="ECO:0000256" key="9">
    <source>
        <dbReference type="ARBA" id="ARBA00023002"/>
    </source>
</evidence>
<dbReference type="InterPro" id="IPR009014">
    <property type="entry name" value="Transketo_C/PFOR_II"/>
</dbReference>
<evidence type="ECO:0000256" key="5">
    <source>
        <dbReference type="ARBA" id="ARBA00022448"/>
    </source>
</evidence>
<gene>
    <name evidence="16" type="ORF">Pmgp_00845</name>
</gene>
<dbReference type="FunFam" id="3.40.50.970:FF:000039">
    <property type="entry name" value="Indolepyruvate oxidoreductase subunit IorA"/>
    <property type="match status" value="1"/>
</dbReference>
<evidence type="ECO:0000259" key="15">
    <source>
        <dbReference type="PROSITE" id="PS51379"/>
    </source>
</evidence>
<dbReference type="GO" id="GO:0051539">
    <property type="term" value="F:4 iron, 4 sulfur cluster binding"/>
    <property type="evidence" value="ECO:0007669"/>
    <property type="project" value="UniProtKB-UniRule"/>
</dbReference>
<dbReference type="RefSeq" id="WP_134212725.1">
    <property type="nucleotide sequence ID" value="NZ_QFFZ01000006.1"/>
</dbReference>
<sequence>MGWKDVIEGRAGDKVLLNGNEAIARGAIEAGVCFVASYPGSPTTEIIETLARIPSNEVYTEWSVNEIVSLEGTAAASFAGLRAMCVMKSDGLNVAFDFLTSMNLGGCKGGLVVTVADDPQGHSSVKEYDARYLAKAAMVPVLEPSSVEEAKYMTRLAFDLSERIKGPVLLRSVTRISHSRGLVILDTPLQDKRTAVFPSGECFLTKTVFHMRARDRVSKAAVVLEECGLNFTEGPEKADTAIFCSGTSLLYAREAVNMLGLGDEVKIVRVGTTHPLPENFILSQLKGVSNVIFAEEVRPFLEEGVMLLYARNSANKVKFFGKISGDVAGARGPSCGEMNVDIILKTLARVKGIQYEKPGYAQNKITELAAMIPPREYAMCPGCPHRASFWAVKNAIAVDGRDCIVAGDIGCYALGAWDTGFNLFDTLHCMGAGPTIAGGLSKLGRFGLKRPALTFVGDSTFYHAVIPGLINGHYSGSDFLCIVLDNGVTAMTGHQPHPGTGITVQGAPVNKILIEDIVRGFGVTCEIADPFENNQVAEKICKMLRSPGVKVLILRQECALVAGRRRQKKKRVFVDQSICRGDTCGCGRFCTSVWGCPGNIWDLSAGKAAIDEAVCAGCGVCATLCPAGAIVVEGGD</sequence>
<dbReference type="InterPro" id="IPR045025">
    <property type="entry name" value="HACL1-like"/>
</dbReference>
<comment type="cofactor">
    <cofactor evidence="14">
        <name>[4Fe-4S] cluster</name>
        <dbReference type="ChEBI" id="CHEBI:49883"/>
    </cofactor>
    <text evidence="14">Binds 2 [4Fe-4S] clusters. In this family the first cluster has a non-standard and varying [4Fe-4S] binding motif CX(2)CX(2)CX(4-5)CP.</text>
</comment>
<dbReference type="CDD" id="cd02008">
    <property type="entry name" value="TPP_IOR_alpha"/>
    <property type="match status" value="1"/>
</dbReference>
<keyword evidence="8 14" id="KW-0249">Electron transport</keyword>
<keyword evidence="5 14" id="KW-0813">Transport</keyword>
<dbReference type="PANTHER" id="PTHR43710">
    <property type="entry name" value="2-HYDROXYACYL-COA LYASE"/>
    <property type="match status" value="1"/>
</dbReference>
<comment type="subunit">
    <text evidence="2">Heterodimer of the IorA and IorB subunits.</text>
</comment>
<comment type="caution">
    <text evidence="16">The sequence shown here is derived from an EMBL/GenBank/DDBJ whole genome shotgun (WGS) entry which is preliminary data.</text>
</comment>
<evidence type="ECO:0000256" key="4">
    <source>
        <dbReference type="ARBA" id="ARBA00017710"/>
    </source>
</evidence>
<dbReference type="PIRSF" id="PIRSF006439">
    <property type="entry name" value="Indolepyruvate_ferr_oxidored"/>
    <property type="match status" value="1"/>
</dbReference>
<comment type="catalytic activity">
    <reaction evidence="13 14">
        <text>indole-3-pyruvate + 2 oxidized [2Fe-2S]-[ferredoxin] + CoA = (indol-3-yl)acetyl-CoA + 2 reduced [2Fe-2S]-[ferredoxin] + CO2 + H(+)</text>
        <dbReference type="Rhea" id="RHEA:12645"/>
        <dbReference type="Rhea" id="RHEA-COMP:10000"/>
        <dbReference type="Rhea" id="RHEA-COMP:10001"/>
        <dbReference type="ChEBI" id="CHEBI:15378"/>
        <dbReference type="ChEBI" id="CHEBI:16526"/>
        <dbReference type="ChEBI" id="CHEBI:17640"/>
        <dbReference type="ChEBI" id="CHEBI:33737"/>
        <dbReference type="ChEBI" id="CHEBI:33738"/>
        <dbReference type="ChEBI" id="CHEBI:57271"/>
        <dbReference type="ChEBI" id="CHEBI:57287"/>
        <dbReference type="EC" id="1.2.7.8"/>
    </reaction>
</comment>
<evidence type="ECO:0000256" key="11">
    <source>
        <dbReference type="ARBA" id="ARBA00023014"/>
    </source>
</evidence>
<accession>A0A4Y7RU41</accession>
<keyword evidence="9 14" id="KW-0560">Oxidoreductase</keyword>
<dbReference type="GO" id="GO:0043805">
    <property type="term" value="F:indolepyruvate ferredoxin oxidoreductase activity"/>
    <property type="evidence" value="ECO:0007669"/>
    <property type="project" value="UniProtKB-UniRule"/>
</dbReference>
<dbReference type="EC" id="1.2.7.8" evidence="3 14"/>
<evidence type="ECO:0000256" key="2">
    <source>
        <dbReference type="ARBA" id="ARBA00011238"/>
    </source>
</evidence>
<keyword evidence="17" id="KW-1185">Reference proteome</keyword>
<evidence type="ECO:0000256" key="1">
    <source>
        <dbReference type="ARBA" id="ARBA00002995"/>
    </source>
</evidence>
<protein>
    <recommendedName>
        <fullName evidence="4 14">Indolepyruvate oxidoreductase subunit IorA</fullName>
        <shortName evidence="14">IOR</shortName>
        <ecNumber evidence="3 14">1.2.7.8</ecNumber>
    </recommendedName>
    <alternativeName>
        <fullName evidence="12 14">Indolepyruvate ferredoxin oxidoreductase subunit alpha</fullName>
    </alternativeName>
</protein>
<dbReference type="InterPro" id="IPR017721">
    <property type="entry name" value="IorA"/>
</dbReference>
<dbReference type="Pfam" id="PF01855">
    <property type="entry name" value="POR_N"/>
    <property type="match status" value="1"/>
</dbReference>
<keyword evidence="10 14" id="KW-0408">Iron</keyword>
<dbReference type="InterPro" id="IPR002880">
    <property type="entry name" value="Pyrv_Fd/Flavodoxin_OxRdtase_N"/>
</dbReference>
<evidence type="ECO:0000256" key="8">
    <source>
        <dbReference type="ARBA" id="ARBA00022982"/>
    </source>
</evidence>
<dbReference type="EMBL" id="QFFZ01000006">
    <property type="protein sequence ID" value="TEB12514.1"/>
    <property type="molecule type" value="Genomic_DNA"/>
</dbReference>
<dbReference type="SUPFAM" id="SSF52518">
    <property type="entry name" value="Thiamin diphosphate-binding fold (THDP-binding)"/>
    <property type="match status" value="2"/>
</dbReference>
<dbReference type="SUPFAM" id="SSF52922">
    <property type="entry name" value="TK C-terminal domain-like"/>
    <property type="match status" value="1"/>
</dbReference>
<name>A0A4Y7RU41_9FIRM</name>
<dbReference type="InterPro" id="IPR017896">
    <property type="entry name" value="4Fe4S_Fe-S-bd"/>
</dbReference>
<dbReference type="GO" id="GO:0030976">
    <property type="term" value="F:thiamine pyrophosphate binding"/>
    <property type="evidence" value="ECO:0007669"/>
    <property type="project" value="InterPro"/>
</dbReference>
<dbReference type="AlphaFoldDB" id="A0A4Y7RU41"/>
<dbReference type="InterPro" id="IPR017900">
    <property type="entry name" value="4Fe4S_Fe_S_CS"/>
</dbReference>
<evidence type="ECO:0000313" key="16">
    <source>
        <dbReference type="EMBL" id="TEB12514.1"/>
    </source>
</evidence>
<dbReference type="Gene3D" id="3.40.50.920">
    <property type="match status" value="1"/>
</dbReference>
<dbReference type="PROSITE" id="PS00198">
    <property type="entry name" value="4FE4S_FER_1"/>
    <property type="match status" value="1"/>
</dbReference>
<dbReference type="PROSITE" id="PS51379">
    <property type="entry name" value="4FE4S_FER_2"/>
    <property type="match status" value="1"/>
</dbReference>
<feature type="domain" description="4Fe-4S ferredoxin-type" evidence="15">
    <location>
        <begin position="606"/>
        <end position="635"/>
    </location>
</feature>
<dbReference type="CDD" id="cd07034">
    <property type="entry name" value="TPP_PYR_PFOR_IOR-alpha_like"/>
    <property type="match status" value="1"/>
</dbReference>
<evidence type="ECO:0000256" key="12">
    <source>
        <dbReference type="ARBA" id="ARBA00030514"/>
    </source>
</evidence>
<dbReference type="InterPro" id="IPR029061">
    <property type="entry name" value="THDP-binding"/>
</dbReference>
<organism evidence="16 17">
    <name type="scientific">Pelotomaculum propionicicum</name>
    <dbReference type="NCBI Taxonomy" id="258475"/>
    <lineage>
        <taxon>Bacteria</taxon>
        <taxon>Bacillati</taxon>
        <taxon>Bacillota</taxon>
        <taxon>Clostridia</taxon>
        <taxon>Eubacteriales</taxon>
        <taxon>Desulfotomaculaceae</taxon>
        <taxon>Pelotomaculum</taxon>
    </lineage>
</organism>
<keyword evidence="7 14" id="KW-0479">Metal-binding</keyword>
<dbReference type="InterPro" id="IPR011766">
    <property type="entry name" value="TPP_enzyme_TPP-bd"/>
</dbReference>
<reference evidence="16 17" key="1">
    <citation type="journal article" date="2018" name="Environ. Microbiol.">
        <title>Novel energy conservation strategies and behaviour of Pelotomaculum schinkii driving syntrophic propionate catabolism.</title>
        <authorList>
            <person name="Hidalgo-Ahumada C.A.P."/>
            <person name="Nobu M.K."/>
            <person name="Narihiro T."/>
            <person name="Tamaki H."/>
            <person name="Liu W.T."/>
            <person name="Kamagata Y."/>
            <person name="Stams A.J.M."/>
            <person name="Imachi H."/>
            <person name="Sousa D.Z."/>
        </authorList>
    </citation>
    <scope>NUCLEOTIDE SEQUENCE [LARGE SCALE GENOMIC DNA]</scope>
    <source>
        <strain evidence="16 17">MGP</strain>
    </source>
</reference>